<reference evidence="2" key="1">
    <citation type="submission" date="2016-10" db="EMBL/GenBank/DDBJ databases">
        <authorList>
            <person name="Varghese N."/>
            <person name="Submissions S."/>
        </authorList>
    </citation>
    <scope>NUCLEOTIDE SEQUENCE [LARGE SCALE GENOMIC DNA]</scope>
    <source>
        <strain evidence="2">CGMCC 1.8711</strain>
    </source>
</reference>
<evidence type="ECO:0008006" key="3">
    <source>
        <dbReference type="Google" id="ProtNLM"/>
    </source>
</evidence>
<dbReference type="RefSeq" id="WP_139229712.1">
    <property type="nucleotide sequence ID" value="NZ_FOYS01000003.1"/>
</dbReference>
<proteinExistence type="predicted"/>
<sequence length="420" mass="46073">MDPSSAVFQEDATVTIEGKDVPIKISLSESGNIIVDVVSSPKYGIFGDTGFHRKSVQGVTASGDTVVCSNVSISLGMKAESGKKSYNYINEINAASEITIDGTNNYVSYSGEEVTISFDVLGLRHYVPHSAVDEFELINKPDLKVVATPVNDIDERIEYIKSHKSLIRTAEVNVTLDIAGDIAHQVATAADRLSDVLSLCGFVQGIGPNYVKAELDSIDNQSAHSYQGGLRFTQLYSTQGDIGGSLASGRLAWGNDLSTYLDEAFDNYDNTVKNNLRVRQVLGYYWDAMNATRPVEGRLLSVCSGIELLAKRYSDLYNQQARTQDRIEYLIDELDVETDDLASFAGTTNKSASKKYFYSYSRHYVVHGDNNPSSGELISDFQAALTLLQRIIRNQLVGSMDMSQFSSLNDITPSETISFV</sequence>
<evidence type="ECO:0000313" key="2">
    <source>
        <dbReference type="Proteomes" id="UP000243250"/>
    </source>
</evidence>
<organism evidence="1 2">
    <name type="scientific">Halogeometricum limi</name>
    <dbReference type="NCBI Taxonomy" id="555875"/>
    <lineage>
        <taxon>Archaea</taxon>
        <taxon>Methanobacteriati</taxon>
        <taxon>Methanobacteriota</taxon>
        <taxon>Stenosarchaea group</taxon>
        <taxon>Halobacteria</taxon>
        <taxon>Halobacteriales</taxon>
        <taxon>Haloferacaceae</taxon>
        <taxon>Halogeometricum</taxon>
    </lineage>
</organism>
<dbReference type="EMBL" id="FOYS01000003">
    <property type="protein sequence ID" value="SFR53294.1"/>
    <property type="molecule type" value="Genomic_DNA"/>
</dbReference>
<evidence type="ECO:0000313" key="1">
    <source>
        <dbReference type="EMBL" id="SFR53294.1"/>
    </source>
</evidence>
<gene>
    <name evidence="1" type="ORF">SAMN04488124_2190</name>
</gene>
<name>A0A1I6HG19_9EURY</name>
<dbReference type="OrthoDB" id="328819at2157"/>
<keyword evidence="2" id="KW-1185">Reference proteome</keyword>
<dbReference type="Proteomes" id="UP000243250">
    <property type="component" value="Unassembled WGS sequence"/>
</dbReference>
<accession>A0A1I6HG19</accession>
<protein>
    <recommendedName>
        <fullName evidence="3">ApeA N-terminal domain-containing protein</fullName>
    </recommendedName>
</protein>
<dbReference type="AlphaFoldDB" id="A0A1I6HG19"/>